<keyword evidence="7" id="KW-1185">Reference proteome</keyword>
<evidence type="ECO:0000313" key="6">
    <source>
        <dbReference type="Proteomes" id="UP000196125"/>
    </source>
</evidence>
<dbReference type="InterPro" id="IPR038352">
    <property type="entry name" value="Imelysin_sf"/>
</dbReference>
<proteinExistence type="predicted"/>
<evidence type="ECO:0000259" key="3">
    <source>
        <dbReference type="Pfam" id="PF09375"/>
    </source>
</evidence>
<dbReference type="OrthoDB" id="5729110at2"/>
<name>A0A1Y6INV4_9VIBR</name>
<dbReference type="PROSITE" id="PS51257">
    <property type="entry name" value="PROKAR_LIPOPROTEIN"/>
    <property type="match status" value="1"/>
</dbReference>
<dbReference type="Proteomes" id="UP001283366">
    <property type="component" value="Unassembled WGS sequence"/>
</dbReference>
<feature type="domain" description="Imelysin-like" evidence="3">
    <location>
        <begin position="51"/>
        <end position="328"/>
    </location>
</feature>
<evidence type="ECO:0000256" key="1">
    <source>
        <dbReference type="ARBA" id="ARBA00004196"/>
    </source>
</evidence>
<dbReference type="Gene3D" id="1.20.1420.20">
    <property type="entry name" value="M75 peptidase, HXXE motif"/>
    <property type="match status" value="1"/>
</dbReference>
<evidence type="ECO:0000256" key="2">
    <source>
        <dbReference type="ARBA" id="ARBA00022729"/>
    </source>
</evidence>
<comment type="subcellular location">
    <subcellularLocation>
        <location evidence="1">Cell envelope</location>
    </subcellularLocation>
</comment>
<evidence type="ECO:0000313" key="7">
    <source>
        <dbReference type="Proteomes" id="UP001283366"/>
    </source>
</evidence>
<dbReference type="CDD" id="cd14659">
    <property type="entry name" value="Imelysin-like_IPPA"/>
    <property type="match status" value="1"/>
</dbReference>
<dbReference type="Proteomes" id="UP000196125">
    <property type="component" value="Unassembled WGS sequence"/>
</dbReference>
<evidence type="ECO:0000313" key="5">
    <source>
        <dbReference type="EMBL" id="SMR99336.1"/>
    </source>
</evidence>
<evidence type="ECO:0000313" key="4">
    <source>
        <dbReference type="EMBL" id="MDW6003870.1"/>
    </source>
</evidence>
<dbReference type="EMBL" id="FXXI01000001">
    <property type="protein sequence ID" value="SMR99336.1"/>
    <property type="molecule type" value="Genomic_DNA"/>
</dbReference>
<reference evidence="4 7" key="2">
    <citation type="submission" date="2023-11" db="EMBL/GenBank/DDBJ databases">
        <title>Plant-associative lifestyle of Vibrio porteresiae and its evolutionary dynamics.</title>
        <authorList>
            <person name="Rameshkumar N."/>
            <person name="Kirti K."/>
        </authorList>
    </citation>
    <scope>NUCLEOTIDE SEQUENCE [LARGE SCALE GENOMIC DNA]</scope>
    <source>
        <strain evidence="4 7">MSSRF38</strain>
    </source>
</reference>
<dbReference type="AlphaFoldDB" id="A0A1Y6INV4"/>
<dbReference type="InterPro" id="IPR034984">
    <property type="entry name" value="Imelysin-like_IPPA"/>
</dbReference>
<dbReference type="RefSeq" id="WP_087479374.1">
    <property type="nucleotide sequence ID" value="NZ_AP024883.1"/>
</dbReference>
<dbReference type="Pfam" id="PF09375">
    <property type="entry name" value="Peptidase_M75"/>
    <property type="match status" value="1"/>
</dbReference>
<reference evidence="5 6" key="1">
    <citation type="submission" date="2017-05" db="EMBL/GenBank/DDBJ databases">
        <authorList>
            <person name="Song R."/>
            <person name="Chenine A.L."/>
            <person name="Ruprecht R.M."/>
        </authorList>
    </citation>
    <scope>NUCLEOTIDE SEQUENCE [LARGE SCALE GENOMIC DNA]</scope>
    <source>
        <strain evidence="5 6">CECT 7927</strain>
    </source>
</reference>
<dbReference type="GO" id="GO:0030313">
    <property type="term" value="C:cell envelope"/>
    <property type="evidence" value="ECO:0007669"/>
    <property type="project" value="UniProtKB-SubCell"/>
</dbReference>
<organism evidence="5 6">
    <name type="scientific">Vibrio mangrovi</name>
    <dbReference type="NCBI Taxonomy" id="474394"/>
    <lineage>
        <taxon>Bacteria</taxon>
        <taxon>Pseudomonadati</taxon>
        <taxon>Pseudomonadota</taxon>
        <taxon>Gammaproteobacteria</taxon>
        <taxon>Vibrionales</taxon>
        <taxon>Vibrionaceae</taxon>
        <taxon>Vibrio</taxon>
    </lineage>
</organism>
<gene>
    <name evidence="4" type="ORF">SBX37_13515</name>
    <name evidence="5" type="ORF">VIM7927_00561</name>
</gene>
<protein>
    <submittedName>
        <fullName evidence="4 5">Imelysin</fullName>
    </submittedName>
</protein>
<accession>A0A1Y6INV4</accession>
<keyword evidence="2" id="KW-0732">Signal</keyword>
<dbReference type="InterPro" id="IPR018976">
    <property type="entry name" value="Imelysin-like"/>
</dbReference>
<dbReference type="EMBL" id="JAWRCO010000001">
    <property type="protein sequence ID" value="MDW6003870.1"/>
    <property type="molecule type" value="Genomic_DNA"/>
</dbReference>
<sequence length="349" mass="39398">MNRESDVKRIILYLAVLGITACQSTTEKQAQLPEQSNHDSQYVYAIEFHAARDFARNARQLAADIHGYCRQHQSLDEVRASWLEAMHVWQSLQGQARGPAQALEQSWNIQFWPDKKNTTGLKMQGLLQQDRTWTVAEIAEQSVAVQGVGAIEWLLYDRHSPFLNGQMETGCRLAPAIGENFAQRASALFSAWQVNPWLSLDQSAWTSEYISLLSNQLKYTLSKLIRPMAKIGHPRPYFSESWRSGSSLSHLKANVEAMQALYLAQGKGLDYLLREREMSALADRMKIQFESILAAWPEQSGLFAFLQTKAGYRETLSLRNKLEQLSYLLHDEVSVGLGVAIGFNATDGD</sequence>